<organism evidence="2 3">
    <name type="scientific">Mycena pura</name>
    <dbReference type="NCBI Taxonomy" id="153505"/>
    <lineage>
        <taxon>Eukaryota</taxon>
        <taxon>Fungi</taxon>
        <taxon>Dikarya</taxon>
        <taxon>Basidiomycota</taxon>
        <taxon>Agaricomycotina</taxon>
        <taxon>Agaricomycetes</taxon>
        <taxon>Agaricomycetidae</taxon>
        <taxon>Agaricales</taxon>
        <taxon>Marasmiineae</taxon>
        <taxon>Mycenaceae</taxon>
        <taxon>Mycena</taxon>
    </lineage>
</organism>
<protein>
    <recommendedName>
        <fullName evidence="4">BTB domain-containing protein</fullName>
    </recommendedName>
</protein>
<dbReference type="AlphaFoldDB" id="A0AAD6VIQ8"/>
<keyword evidence="3" id="KW-1185">Reference proteome</keyword>
<gene>
    <name evidence="2" type="ORF">GGX14DRAFT_618019</name>
</gene>
<evidence type="ECO:0000313" key="3">
    <source>
        <dbReference type="Proteomes" id="UP001219525"/>
    </source>
</evidence>
<evidence type="ECO:0000256" key="1">
    <source>
        <dbReference type="SAM" id="MobiDB-lite"/>
    </source>
</evidence>
<accession>A0AAD6VIQ8</accession>
<dbReference type="Gene3D" id="3.30.710.10">
    <property type="entry name" value="Potassium Channel Kv1.1, Chain A"/>
    <property type="match status" value="1"/>
</dbReference>
<feature type="region of interest" description="Disordered" evidence="1">
    <location>
        <begin position="1"/>
        <end position="21"/>
    </location>
</feature>
<dbReference type="CDD" id="cd18186">
    <property type="entry name" value="BTB_POZ_ZBTB_KLHL-like"/>
    <property type="match status" value="1"/>
</dbReference>
<proteinExistence type="predicted"/>
<comment type="caution">
    <text evidence="2">The sequence shown here is derived from an EMBL/GenBank/DDBJ whole genome shotgun (WGS) entry which is preliminary data.</text>
</comment>
<name>A0AAD6VIQ8_9AGAR</name>
<dbReference type="EMBL" id="JARJCW010000020">
    <property type="protein sequence ID" value="KAJ7214002.1"/>
    <property type="molecule type" value="Genomic_DNA"/>
</dbReference>
<feature type="compositionally biased region" description="Polar residues" evidence="1">
    <location>
        <begin position="1"/>
        <end position="18"/>
    </location>
</feature>
<reference evidence="2" key="1">
    <citation type="submission" date="2023-03" db="EMBL/GenBank/DDBJ databases">
        <title>Massive genome expansion in bonnet fungi (Mycena s.s.) driven by repeated elements and novel gene families across ecological guilds.</title>
        <authorList>
            <consortium name="Lawrence Berkeley National Laboratory"/>
            <person name="Harder C.B."/>
            <person name="Miyauchi S."/>
            <person name="Viragh M."/>
            <person name="Kuo A."/>
            <person name="Thoen E."/>
            <person name="Andreopoulos B."/>
            <person name="Lu D."/>
            <person name="Skrede I."/>
            <person name="Drula E."/>
            <person name="Henrissat B."/>
            <person name="Morin E."/>
            <person name="Kohler A."/>
            <person name="Barry K."/>
            <person name="LaButti K."/>
            <person name="Morin E."/>
            <person name="Salamov A."/>
            <person name="Lipzen A."/>
            <person name="Mereny Z."/>
            <person name="Hegedus B."/>
            <person name="Baldrian P."/>
            <person name="Stursova M."/>
            <person name="Weitz H."/>
            <person name="Taylor A."/>
            <person name="Grigoriev I.V."/>
            <person name="Nagy L.G."/>
            <person name="Martin F."/>
            <person name="Kauserud H."/>
        </authorList>
    </citation>
    <scope>NUCLEOTIDE SEQUENCE</scope>
    <source>
        <strain evidence="2">9144</strain>
    </source>
</reference>
<dbReference type="InterPro" id="IPR011333">
    <property type="entry name" value="SKP1/BTB/POZ_sf"/>
</dbReference>
<evidence type="ECO:0000313" key="2">
    <source>
        <dbReference type="EMBL" id="KAJ7214002.1"/>
    </source>
</evidence>
<dbReference type="Proteomes" id="UP001219525">
    <property type="component" value="Unassembled WGS sequence"/>
</dbReference>
<evidence type="ECO:0008006" key="4">
    <source>
        <dbReference type="Google" id="ProtNLM"/>
    </source>
</evidence>
<sequence length="341" mass="38459">MDSTAASTVEPQSQSQGQKDAGPIKDKRYFFEDGDCMFVVEGFLFKLHKWALCRDPDSDSMFRGMFNNAIPLKSDTITLTDSADDFRALCWAVYALPGEIQWQNDAQTDISRLLSIAVLSHKYILPSFEAWALYMICAHSKSRRDYLNTCPQDMLYGIFEAALVGGRPDLCKLVEEKWLPRLKRGELQLRDALDFGEKHGMREFLGNAYYQQAMDMNLFPPTPGTCGVIDFSQSNLTPQQLQRLLSGYCSLSLFWERLKKMSVPRTCAQTATARYGANMHPSNMNQFLVRDHDEPLDVLKGLKATHAKVAQPSSSCSCGKDFVETLLSQFSKADYFLGKAV</sequence>